<protein>
    <submittedName>
        <fullName evidence="3">DUF4350 domain-containing protein</fullName>
    </submittedName>
</protein>
<accession>A0ABW5G4Y4</accession>
<evidence type="ECO:0000256" key="1">
    <source>
        <dbReference type="SAM" id="Phobius"/>
    </source>
</evidence>
<organism evidence="3 4">
    <name type="scientific">Amycolatopsis pigmentata</name>
    <dbReference type="NCBI Taxonomy" id="450801"/>
    <lineage>
        <taxon>Bacteria</taxon>
        <taxon>Bacillati</taxon>
        <taxon>Actinomycetota</taxon>
        <taxon>Actinomycetes</taxon>
        <taxon>Pseudonocardiales</taxon>
        <taxon>Pseudonocardiaceae</taxon>
        <taxon>Amycolatopsis</taxon>
    </lineage>
</organism>
<comment type="caution">
    <text evidence="3">The sequence shown here is derived from an EMBL/GenBank/DDBJ whole genome shotgun (WGS) entry which is preliminary data.</text>
</comment>
<dbReference type="EMBL" id="JBHUKR010000024">
    <property type="protein sequence ID" value="MFD2421962.1"/>
    <property type="molecule type" value="Genomic_DNA"/>
</dbReference>
<sequence length="368" mass="37749">MTSISPDAGRVWRAARAPVFIAVVVLLAAIVLMLTRPGGTHGNLEPGSAEPGGSQALARLLAAQGVHVVTVRTFEDAGSALSPGATLLVTDPSLLQPTRLAALRSRAASTVLVGARQETLDAVLPGVSVATAPDVSVRSPGCTVAPAVAAGSAVIGGIGYTAHQGVRSCYDGTLLQIGDTTLLGGGAPMTNERLATEGDAALSMRLLGRNDTLVWYLPSPADAAAGAGPRSFFDLVPRPWLFGAVEVAVAAVLFALSRARRLGPVVAEPLPVVVRAAETVEGRARLYRRSGSPGHAADILRQATIDRLRPALGLGAGAEPAAVVESVASRCGRGTTDVGALLYGPAPRDDASLVRLADELDRLEREVR</sequence>
<feature type="domain" description="DUF4350" evidence="2">
    <location>
        <begin position="47"/>
        <end position="207"/>
    </location>
</feature>
<evidence type="ECO:0000259" key="2">
    <source>
        <dbReference type="Pfam" id="PF14258"/>
    </source>
</evidence>
<dbReference type="RefSeq" id="WP_378270823.1">
    <property type="nucleotide sequence ID" value="NZ_JBHUKR010000024.1"/>
</dbReference>
<keyword evidence="4" id="KW-1185">Reference proteome</keyword>
<reference evidence="4" key="1">
    <citation type="journal article" date="2019" name="Int. J. Syst. Evol. Microbiol.">
        <title>The Global Catalogue of Microorganisms (GCM) 10K type strain sequencing project: providing services to taxonomists for standard genome sequencing and annotation.</title>
        <authorList>
            <consortium name="The Broad Institute Genomics Platform"/>
            <consortium name="The Broad Institute Genome Sequencing Center for Infectious Disease"/>
            <person name="Wu L."/>
            <person name="Ma J."/>
        </authorList>
    </citation>
    <scope>NUCLEOTIDE SEQUENCE [LARGE SCALE GENOMIC DNA]</scope>
    <source>
        <strain evidence="4">CGMCC 4.7645</strain>
    </source>
</reference>
<keyword evidence="1" id="KW-1133">Transmembrane helix</keyword>
<dbReference type="Pfam" id="PF14258">
    <property type="entry name" value="DUF4350"/>
    <property type="match status" value="1"/>
</dbReference>
<keyword evidence="1" id="KW-0812">Transmembrane</keyword>
<evidence type="ECO:0000313" key="4">
    <source>
        <dbReference type="Proteomes" id="UP001597417"/>
    </source>
</evidence>
<name>A0ABW5G4Y4_9PSEU</name>
<proteinExistence type="predicted"/>
<keyword evidence="1" id="KW-0472">Membrane</keyword>
<evidence type="ECO:0000313" key="3">
    <source>
        <dbReference type="EMBL" id="MFD2421962.1"/>
    </source>
</evidence>
<feature type="transmembrane region" description="Helical" evidence="1">
    <location>
        <begin position="15"/>
        <end position="34"/>
    </location>
</feature>
<dbReference type="Proteomes" id="UP001597417">
    <property type="component" value="Unassembled WGS sequence"/>
</dbReference>
<dbReference type="InterPro" id="IPR025646">
    <property type="entry name" value="DUF4350"/>
</dbReference>
<gene>
    <name evidence="3" type="ORF">ACFSXZ_37110</name>
</gene>